<dbReference type="GO" id="GO:0003899">
    <property type="term" value="F:DNA-directed RNA polymerase activity"/>
    <property type="evidence" value="ECO:0007669"/>
    <property type="project" value="UniProtKB-EC"/>
</dbReference>
<dbReference type="NCBIfam" id="TIGR02027">
    <property type="entry name" value="rpoA"/>
    <property type="match status" value="1"/>
</dbReference>
<name>A0A3B1BXU1_9ZZZZ</name>
<dbReference type="InterPro" id="IPR011262">
    <property type="entry name" value="DNA-dir_RNA_pol_insert"/>
</dbReference>
<comment type="catalytic activity">
    <reaction evidence="7">
        <text>RNA(n) + a ribonucleoside 5'-triphosphate = RNA(n+1) + diphosphate</text>
        <dbReference type="Rhea" id="RHEA:21248"/>
        <dbReference type="Rhea" id="RHEA-COMP:14527"/>
        <dbReference type="Rhea" id="RHEA-COMP:17342"/>
        <dbReference type="ChEBI" id="CHEBI:33019"/>
        <dbReference type="ChEBI" id="CHEBI:61557"/>
        <dbReference type="ChEBI" id="CHEBI:140395"/>
        <dbReference type="EC" id="2.7.7.6"/>
    </reaction>
</comment>
<dbReference type="CDD" id="cd06928">
    <property type="entry name" value="RNAP_alpha_NTD"/>
    <property type="match status" value="1"/>
</dbReference>
<dbReference type="Gene3D" id="3.30.1360.10">
    <property type="entry name" value="RNA polymerase, RBP11-like subunit"/>
    <property type="match status" value="1"/>
</dbReference>
<dbReference type="GO" id="GO:0006351">
    <property type="term" value="P:DNA-templated transcription"/>
    <property type="evidence" value="ECO:0007669"/>
    <property type="project" value="InterPro"/>
</dbReference>
<reference evidence="9" key="1">
    <citation type="submission" date="2018-06" db="EMBL/GenBank/DDBJ databases">
        <authorList>
            <person name="Zhirakovskaya E."/>
        </authorList>
    </citation>
    <scope>NUCLEOTIDE SEQUENCE</scope>
</reference>
<feature type="domain" description="DNA-directed RNA polymerase RpoA/D/Rpb3-type" evidence="8">
    <location>
        <begin position="25"/>
        <end position="233"/>
    </location>
</feature>
<evidence type="ECO:0000313" key="9">
    <source>
        <dbReference type="EMBL" id="VAX23146.1"/>
    </source>
</evidence>
<dbReference type="SMART" id="SM00662">
    <property type="entry name" value="RPOLD"/>
    <property type="match status" value="1"/>
</dbReference>
<evidence type="ECO:0000256" key="7">
    <source>
        <dbReference type="ARBA" id="ARBA00048552"/>
    </source>
</evidence>
<dbReference type="NCBIfam" id="NF003519">
    <property type="entry name" value="PRK05182.2-5"/>
    <property type="match status" value="1"/>
</dbReference>
<organism evidence="9">
    <name type="scientific">hydrothermal vent metagenome</name>
    <dbReference type="NCBI Taxonomy" id="652676"/>
    <lineage>
        <taxon>unclassified sequences</taxon>
        <taxon>metagenomes</taxon>
        <taxon>ecological metagenomes</taxon>
    </lineage>
</organism>
<dbReference type="InterPro" id="IPR011263">
    <property type="entry name" value="DNA-dir_RNA_pol_RpoA/D/Rpb3"/>
</dbReference>
<dbReference type="Gene3D" id="2.170.120.12">
    <property type="entry name" value="DNA-directed RNA polymerase, insert domain"/>
    <property type="match status" value="1"/>
</dbReference>
<evidence type="ECO:0000256" key="3">
    <source>
        <dbReference type="ARBA" id="ARBA00022478"/>
    </source>
</evidence>
<evidence type="ECO:0000256" key="6">
    <source>
        <dbReference type="ARBA" id="ARBA00023163"/>
    </source>
</evidence>
<keyword evidence="4 9" id="KW-0808">Transferase</keyword>
<dbReference type="InterPro" id="IPR036643">
    <property type="entry name" value="RNApol_insert_sf"/>
</dbReference>
<keyword evidence="6" id="KW-0804">Transcription</keyword>
<dbReference type="GO" id="GO:0000428">
    <property type="term" value="C:DNA-directed RNA polymerase complex"/>
    <property type="evidence" value="ECO:0007669"/>
    <property type="project" value="UniProtKB-KW"/>
</dbReference>
<evidence type="ECO:0000256" key="1">
    <source>
        <dbReference type="ARBA" id="ARBA00007123"/>
    </source>
</evidence>
<sequence>MLTALQGLVRPKKLETDKGAEDACHSVFVAEPFERGFGITIGNAIRRHLLSSIQGAAVVAVKIDGIHHEFSTLDGVVEDVSEIILNVKEMIVKKTTDDSVSITLKASGKGEVTAASIEAPPSVEILNPDLHLATLTDDKASLVIEMVVEGGRGYSPAEKNGNPNWDISMIPIDATFTPVSTVSFRIEKTRVEQSSDYDKLILEVFTNGAIKPVDAVAQAAKNLKDHLQIFINFDEAQEVPTTLVNDEKMKVALNLRKSVEELELSVRSYNCLKNADIKSILELVTKTDHEMLKTRNFGRKSLNEIKDILVDMGLSLGMDIDQYKEELATLDQPAPNNQL</sequence>
<dbReference type="InterPro" id="IPR011773">
    <property type="entry name" value="DNA-dir_RpoA"/>
</dbReference>
<dbReference type="Gene3D" id="1.10.150.20">
    <property type="entry name" value="5' to 3' exonuclease, C-terminal subdomain"/>
    <property type="match status" value="1"/>
</dbReference>
<accession>A0A3B1BXU1</accession>
<dbReference type="EC" id="2.7.7.6" evidence="2"/>
<dbReference type="FunFam" id="2.170.120.12:FF:000001">
    <property type="entry name" value="DNA-directed RNA polymerase subunit alpha"/>
    <property type="match status" value="1"/>
</dbReference>
<dbReference type="SUPFAM" id="SSF47789">
    <property type="entry name" value="C-terminal domain of RNA polymerase alpha subunit"/>
    <property type="match status" value="1"/>
</dbReference>
<dbReference type="InterPro" id="IPR011260">
    <property type="entry name" value="RNAP_asu_C"/>
</dbReference>
<proteinExistence type="inferred from homology"/>
<keyword evidence="5 9" id="KW-0548">Nucleotidyltransferase</keyword>
<dbReference type="GO" id="GO:0005737">
    <property type="term" value="C:cytoplasm"/>
    <property type="evidence" value="ECO:0007669"/>
    <property type="project" value="UniProtKB-ARBA"/>
</dbReference>
<keyword evidence="3 9" id="KW-0240">DNA-directed RNA polymerase</keyword>
<evidence type="ECO:0000256" key="2">
    <source>
        <dbReference type="ARBA" id="ARBA00012418"/>
    </source>
</evidence>
<dbReference type="Pfam" id="PF01000">
    <property type="entry name" value="RNA_pol_A_bac"/>
    <property type="match status" value="1"/>
</dbReference>
<dbReference type="HAMAP" id="MF_00059">
    <property type="entry name" value="RNApol_bact_RpoA"/>
    <property type="match status" value="1"/>
</dbReference>
<dbReference type="EMBL" id="UOGC01000147">
    <property type="protein sequence ID" value="VAX23146.1"/>
    <property type="molecule type" value="Genomic_DNA"/>
</dbReference>
<gene>
    <name evidence="9" type="ORF">MNBD_NITROSPINAE01-357</name>
</gene>
<evidence type="ECO:0000256" key="4">
    <source>
        <dbReference type="ARBA" id="ARBA00022679"/>
    </source>
</evidence>
<dbReference type="Pfam" id="PF01193">
    <property type="entry name" value="RNA_pol_L"/>
    <property type="match status" value="1"/>
</dbReference>
<dbReference type="AlphaFoldDB" id="A0A3B1BXU1"/>
<dbReference type="GO" id="GO:0003677">
    <property type="term" value="F:DNA binding"/>
    <property type="evidence" value="ECO:0007669"/>
    <property type="project" value="InterPro"/>
</dbReference>
<dbReference type="SUPFAM" id="SSF55257">
    <property type="entry name" value="RBP11-like subunits of RNA polymerase"/>
    <property type="match status" value="1"/>
</dbReference>
<protein>
    <recommendedName>
        <fullName evidence="2">DNA-directed RNA polymerase</fullName>
        <ecNumber evidence="2">2.7.7.6</ecNumber>
    </recommendedName>
</protein>
<dbReference type="InterPro" id="IPR036603">
    <property type="entry name" value="RBP11-like"/>
</dbReference>
<dbReference type="Pfam" id="PF03118">
    <property type="entry name" value="RNA_pol_A_CTD"/>
    <property type="match status" value="1"/>
</dbReference>
<dbReference type="FunFam" id="1.10.150.20:FF:000001">
    <property type="entry name" value="DNA-directed RNA polymerase subunit alpha"/>
    <property type="match status" value="1"/>
</dbReference>
<dbReference type="GO" id="GO:0046983">
    <property type="term" value="F:protein dimerization activity"/>
    <property type="evidence" value="ECO:0007669"/>
    <property type="project" value="InterPro"/>
</dbReference>
<evidence type="ECO:0000259" key="8">
    <source>
        <dbReference type="SMART" id="SM00662"/>
    </source>
</evidence>
<dbReference type="NCBIfam" id="NF003513">
    <property type="entry name" value="PRK05182.1-2"/>
    <property type="match status" value="1"/>
</dbReference>
<dbReference type="SUPFAM" id="SSF56553">
    <property type="entry name" value="Insert subdomain of RNA polymerase alpha subunit"/>
    <property type="match status" value="1"/>
</dbReference>
<comment type="similarity">
    <text evidence="1">Belongs to the RNA polymerase alpha chain family.</text>
</comment>
<evidence type="ECO:0000256" key="5">
    <source>
        <dbReference type="ARBA" id="ARBA00022695"/>
    </source>
</evidence>